<keyword evidence="2" id="KW-1185">Reference proteome</keyword>
<name>A0ABQ6N9F5_9STRA</name>
<dbReference type="EMBL" id="BRYB01006983">
    <property type="protein sequence ID" value="GMI51306.1"/>
    <property type="molecule type" value="Genomic_DNA"/>
</dbReference>
<protein>
    <submittedName>
        <fullName evidence="1">Uncharacterized protein</fullName>
    </submittedName>
</protein>
<gene>
    <name evidence="1" type="ORF">TeGR_g3830</name>
</gene>
<evidence type="ECO:0000313" key="2">
    <source>
        <dbReference type="Proteomes" id="UP001165060"/>
    </source>
</evidence>
<comment type="caution">
    <text evidence="1">The sequence shown here is derived from an EMBL/GenBank/DDBJ whole genome shotgun (WGS) entry which is preliminary data.</text>
</comment>
<accession>A0ABQ6N9F5</accession>
<evidence type="ECO:0000313" key="1">
    <source>
        <dbReference type="EMBL" id="GMI51306.1"/>
    </source>
</evidence>
<feature type="non-terminal residue" evidence="1">
    <location>
        <position position="132"/>
    </location>
</feature>
<organism evidence="1 2">
    <name type="scientific">Tetraparma gracilis</name>
    <dbReference type="NCBI Taxonomy" id="2962635"/>
    <lineage>
        <taxon>Eukaryota</taxon>
        <taxon>Sar</taxon>
        <taxon>Stramenopiles</taxon>
        <taxon>Ochrophyta</taxon>
        <taxon>Bolidophyceae</taxon>
        <taxon>Parmales</taxon>
        <taxon>Triparmaceae</taxon>
        <taxon>Tetraparma</taxon>
    </lineage>
</organism>
<reference evidence="1 2" key="1">
    <citation type="journal article" date="2023" name="Commun. Biol.">
        <title>Genome analysis of Parmales, the sister group of diatoms, reveals the evolutionary specialization of diatoms from phago-mixotrophs to photoautotrophs.</title>
        <authorList>
            <person name="Ban H."/>
            <person name="Sato S."/>
            <person name="Yoshikawa S."/>
            <person name="Yamada K."/>
            <person name="Nakamura Y."/>
            <person name="Ichinomiya M."/>
            <person name="Sato N."/>
            <person name="Blanc-Mathieu R."/>
            <person name="Endo H."/>
            <person name="Kuwata A."/>
            <person name="Ogata H."/>
        </authorList>
    </citation>
    <scope>NUCLEOTIDE SEQUENCE [LARGE SCALE GENOMIC DNA]</scope>
</reference>
<proteinExistence type="predicted"/>
<dbReference type="Proteomes" id="UP001165060">
    <property type="component" value="Unassembled WGS sequence"/>
</dbReference>
<sequence length="132" mass="15012">MHRHLLHETEGKCGLVAPASSGRYDGHYAPGTPGPATTYLESWLGLEKDPTGAVAYLAERDFVTFIDFMGQANNTAAPSFDKTRYLFHSSSTTKQHNMCPALRRRLMYYPDPLNLHVRFHNWRSGFYAQLYV</sequence>